<feature type="repeat" description="WD" evidence="3">
    <location>
        <begin position="223"/>
        <end position="265"/>
    </location>
</feature>
<feature type="repeat" description="WD" evidence="3">
    <location>
        <begin position="122"/>
        <end position="154"/>
    </location>
</feature>
<feature type="repeat" description="WD" evidence="3">
    <location>
        <begin position="273"/>
        <end position="305"/>
    </location>
</feature>
<dbReference type="Proteomes" id="UP000650833">
    <property type="component" value="Unassembled WGS sequence"/>
</dbReference>
<keyword evidence="2" id="KW-0677">Repeat</keyword>
<feature type="region of interest" description="Disordered" evidence="4">
    <location>
        <begin position="1"/>
        <end position="116"/>
    </location>
</feature>
<dbReference type="PANTHER" id="PTHR16017">
    <property type="entry name" value="GASTRULATION DEFECTIVE PROTEIN 1-RELATED"/>
    <property type="match status" value="1"/>
</dbReference>
<dbReference type="InterPro" id="IPR051858">
    <property type="entry name" value="WD_repeat_GAD-1"/>
</dbReference>
<dbReference type="PANTHER" id="PTHR16017:SF0">
    <property type="entry name" value="WD REPEAT-CONTAINING PROTEIN 70"/>
    <property type="match status" value="1"/>
</dbReference>
<dbReference type="GO" id="GO:0035861">
    <property type="term" value="C:site of double-strand break"/>
    <property type="evidence" value="ECO:0007669"/>
    <property type="project" value="TreeGrafter"/>
</dbReference>
<dbReference type="AlphaFoldDB" id="A0A8H7V5U6"/>
<feature type="compositionally biased region" description="Basic and acidic residues" evidence="4">
    <location>
        <begin position="499"/>
        <end position="510"/>
    </location>
</feature>
<dbReference type="PROSITE" id="PS50082">
    <property type="entry name" value="WD_REPEATS_2"/>
    <property type="match status" value="4"/>
</dbReference>
<evidence type="ECO:0000256" key="2">
    <source>
        <dbReference type="ARBA" id="ARBA00022737"/>
    </source>
</evidence>
<dbReference type="PROSITE" id="PS50294">
    <property type="entry name" value="WD_REPEATS_REGION"/>
    <property type="match status" value="2"/>
</dbReference>
<evidence type="ECO:0000313" key="5">
    <source>
        <dbReference type="EMBL" id="KAG2204503.1"/>
    </source>
</evidence>
<evidence type="ECO:0000256" key="4">
    <source>
        <dbReference type="SAM" id="MobiDB-lite"/>
    </source>
</evidence>
<evidence type="ECO:0000256" key="1">
    <source>
        <dbReference type="ARBA" id="ARBA00022574"/>
    </source>
</evidence>
<gene>
    <name evidence="5" type="ORF">INT46_000256</name>
</gene>
<feature type="compositionally biased region" description="Low complexity" evidence="4">
    <location>
        <begin position="14"/>
        <end position="30"/>
    </location>
</feature>
<dbReference type="SUPFAM" id="SSF50978">
    <property type="entry name" value="WD40 repeat-like"/>
    <property type="match status" value="1"/>
</dbReference>
<dbReference type="EMBL" id="JAEPRC010000195">
    <property type="protein sequence ID" value="KAG2204503.1"/>
    <property type="molecule type" value="Genomic_DNA"/>
</dbReference>
<feature type="compositionally biased region" description="Basic and acidic residues" evidence="4">
    <location>
        <begin position="51"/>
        <end position="81"/>
    </location>
</feature>
<feature type="region of interest" description="Disordered" evidence="4">
    <location>
        <begin position="483"/>
        <end position="521"/>
    </location>
</feature>
<evidence type="ECO:0000256" key="3">
    <source>
        <dbReference type="PROSITE-ProRule" id="PRU00221"/>
    </source>
</evidence>
<dbReference type="InterPro" id="IPR015943">
    <property type="entry name" value="WD40/YVTN_repeat-like_dom_sf"/>
</dbReference>
<protein>
    <recommendedName>
        <fullName evidence="7">WD40 repeat-like protein</fullName>
    </recommendedName>
</protein>
<name>A0A8H7V5U6_9FUNG</name>
<sequence>MSGFNDDLSKMLPKSFGQKSKSNNGSSNNKDAAETDWDALRAFMPTSFGKQEQKKDVSFEFERTKREDDAASKQEKKKGSENGEMNATKNNADDSDDDDDDDSDNQEFTSSDVLPISHEIKLNDHHRTVSALTLDPSGTRLVSGSYDYDMKFWDFAGMDRSFKPFRTVQPCGEHQIHNLQYSLSGDSILVISGSARAKIFDRDGLEKAEFAKGDPYIRDLRHTDGHVGALTSGFWHPSDKQTFATSSQDGTIREWDVERTRKQTTTIVYKSRERGGRSPCTALSYTGDAKHLAGAYQDGTLQIWDTKGNHIRPAVSISDAHQKGSETSSILFSRDNRTMVTRGGDDSVKLWDLRNAKKPVKTAYNLDIVNPEANIIFSPDEKLILTGTACPKGKGYGQLVFLNRETLEVQQSTNVTQSSVVKVLWHPRINQIMTGSADGIVTVFYSPTHSSRGAKLPIVKAAKKRAVDDYEVDRPILTPHALPMFKDEERTTKRRRDKLRKDPVASHRPDLPVSGHGKGGRVNMNQQQAVIKTFAKDTTRDEDPREALLKYADLAENDPLWVSNVYKKTQPDPVFQEEEEEEETK</sequence>
<dbReference type="GO" id="GO:0005634">
    <property type="term" value="C:nucleus"/>
    <property type="evidence" value="ECO:0007669"/>
    <property type="project" value="TreeGrafter"/>
</dbReference>
<dbReference type="OrthoDB" id="10264376at2759"/>
<dbReference type="InterPro" id="IPR001680">
    <property type="entry name" value="WD40_rpt"/>
</dbReference>
<dbReference type="InterPro" id="IPR036322">
    <property type="entry name" value="WD40_repeat_dom_sf"/>
</dbReference>
<dbReference type="SMART" id="SM00320">
    <property type="entry name" value="WD40"/>
    <property type="match status" value="6"/>
</dbReference>
<accession>A0A8H7V5U6</accession>
<feature type="compositionally biased region" description="Acidic residues" evidence="4">
    <location>
        <begin position="93"/>
        <end position="105"/>
    </location>
</feature>
<keyword evidence="1 3" id="KW-0853">WD repeat</keyword>
<evidence type="ECO:0000313" key="6">
    <source>
        <dbReference type="Proteomes" id="UP000650833"/>
    </source>
</evidence>
<dbReference type="Gene3D" id="2.130.10.10">
    <property type="entry name" value="YVTN repeat-like/Quinoprotein amine dehydrogenase"/>
    <property type="match status" value="1"/>
</dbReference>
<feature type="repeat" description="WD" evidence="3">
    <location>
        <begin position="320"/>
        <end position="361"/>
    </location>
</feature>
<keyword evidence="6" id="KW-1185">Reference proteome</keyword>
<dbReference type="PRINTS" id="PR00320">
    <property type="entry name" value="GPROTEINBRPT"/>
</dbReference>
<reference evidence="5" key="1">
    <citation type="submission" date="2020-12" db="EMBL/GenBank/DDBJ databases">
        <title>Metabolic potential, ecology and presence of endohyphal bacteria is reflected in genomic diversity of Mucoromycotina.</title>
        <authorList>
            <person name="Muszewska A."/>
            <person name="Okrasinska A."/>
            <person name="Steczkiewicz K."/>
            <person name="Drgas O."/>
            <person name="Orlowska M."/>
            <person name="Perlinska-Lenart U."/>
            <person name="Aleksandrzak-Piekarczyk T."/>
            <person name="Szatraj K."/>
            <person name="Zielenkiewicz U."/>
            <person name="Pilsyk S."/>
            <person name="Malc E."/>
            <person name="Mieczkowski P."/>
            <person name="Kruszewska J.S."/>
            <person name="Biernat P."/>
            <person name="Pawlowska J."/>
        </authorList>
    </citation>
    <scope>NUCLEOTIDE SEQUENCE</scope>
    <source>
        <strain evidence="5">CBS 226.32</strain>
    </source>
</reference>
<proteinExistence type="predicted"/>
<dbReference type="InterPro" id="IPR020472">
    <property type="entry name" value="WD40_PAC1"/>
</dbReference>
<dbReference type="Pfam" id="PF00400">
    <property type="entry name" value="WD40"/>
    <property type="match status" value="4"/>
</dbReference>
<evidence type="ECO:0008006" key="7">
    <source>
        <dbReference type="Google" id="ProtNLM"/>
    </source>
</evidence>
<organism evidence="5 6">
    <name type="scientific">Mucor plumbeus</name>
    <dbReference type="NCBI Taxonomy" id="97098"/>
    <lineage>
        <taxon>Eukaryota</taxon>
        <taxon>Fungi</taxon>
        <taxon>Fungi incertae sedis</taxon>
        <taxon>Mucoromycota</taxon>
        <taxon>Mucoromycotina</taxon>
        <taxon>Mucoromycetes</taxon>
        <taxon>Mucorales</taxon>
        <taxon>Mucorineae</taxon>
        <taxon>Mucoraceae</taxon>
        <taxon>Mucor</taxon>
    </lineage>
</organism>
<comment type="caution">
    <text evidence="5">The sequence shown here is derived from an EMBL/GenBank/DDBJ whole genome shotgun (WGS) entry which is preliminary data.</text>
</comment>